<accession>A0A6J4USW5</accession>
<feature type="transmembrane region" description="Helical" evidence="6">
    <location>
        <begin position="145"/>
        <end position="167"/>
    </location>
</feature>
<dbReference type="InterPro" id="IPR020846">
    <property type="entry name" value="MFS_dom"/>
</dbReference>
<dbReference type="InterPro" id="IPR036259">
    <property type="entry name" value="MFS_trans_sf"/>
</dbReference>
<dbReference type="Gene3D" id="1.20.1250.20">
    <property type="entry name" value="MFS general substrate transporter like domains"/>
    <property type="match status" value="1"/>
</dbReference>
<feature type="transmembrane region" description="Helical" evidence="6">
    <location>
        <begin position="307"/>
        <end position="330"/>
    </location>
</feature>
<dbReference type="AlphaFoldDB" id="A0A6J4USW5"/>
<dbReference type="InterPro" id="IPR011701">
    <property type="entry name" value="MFS"/>
</dbReference>
<evidence type="ECO:0000256" key="2">
    <source>
        <dbReference type="ARBA" id="ARBA00022475"/>
    </source>
</evidence>
<dbReference type="PROSITE" id="PS50850">
    <property type="entry name" value="MFS"/>
    <property type="match status" value="1"/>
</dbReference>
<evidence type="ECO:0000256" key="5">
    <source>
        <dbReference type="ARBA" id="ARBA00023136"/>
    </source>
</evidence>
<evidence type="ECO:0000256" key="3">
    <source>
        <dbReference type="ARBA" id="ARBA00022692"/>
    </source>
</evidence>
<evidence type="ECO:0000313" key="8">
    <source>
        <dbReference type="EMBL" id="CAA9559504.1"/>
    </source>
</evidence>
<dbReference type="GO" id="GO:0022857">
    <property type="term" value="F:transmembrane transporter activity"/>
    <property type="evidence" value="ECO:0007669"/>
    <property type="project" value="InterPro"/>
</dbReference>
<dbReference type="GO" id="GO:0005886">
    <property type="term" value="C:plasma membrane"/>
    <property type="evidence" value="ECO:0007669"/>
    <property type="project" value="UniProtKB-SubCell"/>
</dbReference>
<dbReference type="PANTHER" id="PTHR43124:SF5">
    <property type="entry name" value="PURINE RIBONUCLEOSIDE EFFLUX PUMP NEPI"/>
    <property type="match status" value="1"/>
</dbReference>
<dbReference type="CDD" id="cd17324">
    <property type="entry name" value="MFS_NepI_like"/>
    <property type="match status" value="1"/>
</dbReference>
<evidence type="ECO:0000259" key="7">
    <source>
        <dbReference type="PROSITE" id="PS50850"/>
    </source>
</evidence>
<feature type="transmembrane region" description="Helical" evidence="6">
    <location>
        <begin position="21"/>
        <end position="44"/>
    </location>
</feature>
<keyword evidence="3 6" id="KW-0812">Transmembrane</keyword>
<keyword evidence="2" id="KW-1003">Cell membrane</keyword>
<feature type="transmembrane region" description="Helical" evidence="6">
    <location>
        <begin position="56"/>
        <end position="75"/>
    </location>
</feature>
<dbReference type="PANTHER" id="PTHR43124">
    <property type="entry name" value="PURINE EFFLUX PUMP PBUE"/>
    <property type="match status" value="1"/>
</dbReference>
<dbReference type="EMBL" id="CADCWJ010000328">
    <property type="protein sequence ID" value="CAA9559504.1"/>
    <property type="molecule type" value="Genomic_DNA"/>
</dbReference>
<feature type="transmembrane region" description="Helical" evidence="6">
    <location>
        <begin position="283"/>
        <end position="301"/>
    </location>
</feature>
<feature type="transmembrane region" description="Helical" evidence="6">
    <location>
        <begin position="220"/>
        <end position="239"/>
    </location>
</feature>
<feature type="transmembrane region" description="Helical" evidence="6">
    <location>
        <begin position="112"/>
        <end position="133"/>
    </location>
</feature>
<organism evidence="8">
    <name type="scientific">uncultured Thermomicrobiales bacterium</name>
    <dbReference type="NCBI Taxonomy" id="1645740"/>
    <lineage>
        <taxon>Bacteria</taxon>
        <taxon>Pseudomonadati</taxon>
        <taxon>Thermomicrobiota</taxon>
        <taxon>Thermomicrobia</taxon>
        <taxon>Thermomicrobiales</taxon>
        <taxon>environmental samples</taxon>
    </lineage>
</organism>
<proteinExistence type="predicted"/>
<evidence type="ECO:0000256" key="6">
    <source>
        <dbReference type="SAM" id="Phobius"/>
    </source>
</evidence>
<feature type="transmembrane region" description="Helical" evidence="6">
    <location>
        <begin position="173"/>
        <end position="193"/>
    </location>
</feature>
<keyword evidence="4 6" id="KW-1133">Transmembrane helix</keyword>
<reference evidence="8" key="1">
    <citation type="submission" date="2020-02" db="EMBL/GenBank/DDBJ databases">
        <authorList>
            <person name="Meier V. D."/>
        </authorList>
    </citation>
    <scope>NUCLEOTIDE SEQUENCE</scope>
    <source>
        <strain evidence="8">AVDCRST_MAG87</strain>
    </source>
</reference>
<gene>
    <name evidence="8" type="ORF">AVDCRST_MAG87-1463</name>
</gene>
<evidence type="ECO:0000256" key="1">
    <source>
        <dbReference type="ARBA" id="ARBA00004651"/>
    </source>
</evidence>
<feature type="transmembrane region" description="Helical" evidence="6">
    <location>
        <begin position="370"/>
        <end position="391"/>
    </location>
</feature>
<dbReference type="Pfam" id="PF07690">
    <property type="entry name" value="MFS_1"/>
    <property type="match status" value="1"/>
</dbReference>
<dbReference type="InterPro" id="IPR050189">
    <property type="entry name" value="MFS_Efflux_Transporters"/>
</dbReference>
<sequence length="397" mass="41479">MSVQIAYGNDATAAQTPRWGAVFALTLCVATLIASEFMPISLLTPIATDLQTTEGRAGQAIAISGIFAVLTSLGISSATRGVDRRRVLLWLNVLMIVSGILVAFAPNASVFMVGRALIGVVIGGFWSMSAATVMRLVPQADVPRALGMLNGGNALATTIAAPVGSFLGQYIGWRNAFFCVVPLAALTSAWLFVSLPSMPSERGSHSGTVFRVLGRRHVPLGMLAVTLFFLGQFTLYTYLRPFLETVTRVDVSTLSLILLLMGGAGMLGTSLIGTILRTRLSSMLIAMPLAMAAIAIVLTVTGAAPNIVAILLAGWGLIATAAPVGWWTWLSKVLPDDAEAGGGLMVAVIQLAIAFGAAAGGLIYDTSGYRSTFVVSAVALCASALLAGMSWREGRRK</sequence>
<name>A0A6J4USW5_9BACT</name>
<feature type="transmembrane region" description="Helical" evidence="6">
    <location>
        <begin position="87"/>
        <end position="106"/>
    </location>
</feature>
<feature type="transmembrane region" description="Helical" evidence="6">
    <location>
        <begin position="342"/>
        <end position="364"/>
    </location>
</feature>
<feature type="transmembrane region" description="Helical" evidence="6">
    <location>
        <begin position="251"/>
        <end position="276"/>
    </location>
</feature>
<protein>
    <submittedName>
        <fullName evidence="8">Uncharacterized MFS-type transporter</fullName>
    </submittedName>
</protein>
<evidence type="ECO:0000256" key="4">
    <source>
        <dbReference type="ARBA" id="ARBA00022989"/>
    </source>
</evidence>
<keyword evidence="5 6" id="KW-0472">Membrane</keyword>
<dbReference type="SUPFAM" id="SSF103473">
    <property type="entry name" value="MFS general substrate transporter"/>
    <property type="match status" value="1"/>
</dbReference>
<comment type="subcellular location">
    <subcellularLocation>
        <location evidence="1">Cell membrane</location>
        <topology evidence="1">Multi-pass membrane protein</topology>
    </subcellularLocation>
</comment>
<feature type="domain" description="Major facilitator superfamily (MFS) profile" evidence="7">
    <location>
        <begin position="1"/>
        <end position="395"/>
    </location>
</feature>